<dbReference type="RefSeq" id="WP_014782360.1">
    <property type="nucleotide sequence ID" value="NC_018013.1"/>
</dbReference>
<dbReference type="EMBL" id="CP003280">
    <property type="protein sequence ID" value="AFL81105.1"/>
    <property type="molecule type" value="Genomic_DNA"/>
</dbReference>
<keyword evidence="1" id="KW-0472">Membrane</keyword>
<evidence type="ECO:0008006" key="4">
    <source>
        <dbReference type="Google" id="ProtNLM"/>
    </source>
</evidence>
<feature type="transmembrane region" description="Helical" evidence="1">
    <location>
        <begin position="12"/>
        <end position="30"/>
    </location>
</feature>
<gene>
    <name evidence="2" type="ordered locus">Aeqsu_1621</name>
</gene>
<keyword evidence="1" id="KW-0812">Transmembrane</keyword>
<dbReference type="OrthoDB" id="9813911at2"/>
<dbReference type="Proteomes" id="UP000006049">
    <property type="component" value="Chromosome"/>
</dbReference>
<reference evidence="2 3" key="1">
    <citation type="submission" date="2012-06" db="EMBL/GenBank/DDBJ databases">
        <title>The complete genome of Aequorivita sublithincola DSM 14238.</title>
        <authorList>
            <consortium name="US DOE Joint Genome Institute (JGI-PGF)"/>
            <person name="Lucas S."/>
            <person name="Copeland A."/>
            <person name="Lapidus A."/>
            <person name="Goodwin L."/>
            <person name="Pitluck S."/>
            <person name="Peters L."/>
            <person name="Munk A.C.C."/>
            <person name="Kyrpides N."/>
            <person name="Mavromatis K."/>
            <person name="Pagani I."/>
            <person name="Ivanova N."/>
            <person name="Ovchinnikova G."/>
            <person name="Zeytun A."/>
            <person name="Detter J.C."/>
            <person name="Han C."/>
            <person name="Land M."/>
            <person name="Hauser L."/>
            <person name="Markowitz V."/>
            <person name="Cheng J.-F."/>
            <person name="Hugenholtz P."/>
            <person name="Woyke T."/>
            <person name="Wu D."/>
            <person name="Tindall B."/>
            <person name="Faehnrich R."/>
            <person name="Brambilla E."/>
            <person name="Klenk H.-P."/>
            <person name="Eisen J.A."/>
        </authorList>
    </citation>
    <scope>NUCLEOTIDE SEQUENCE [LARGE SCALE GENOMIC DNA]</scope>
    <source>
        <strain evidence="3">DSM 14238 / LMG 21431 / ACAM 643 / 9-3</strain>
    </source>
</reference>
<dbReference type="AlphaFoldDB" id="I3YVT7"/>
<keyword evidence="3" id="KW-1185">Reference proteome</keyword>
<keyword evidence="1" id="KW-1133">Transmembrane helix</keyword>
<proteinExistence type="predicted"/>
<dbReference type="InterPro" id="IPR025356">
    <property type="entry name" value="DUF4260"/>
</dbReference>
<sequence>MKTTIRLEELAQFILGIVLFSQLDYAWWWFPALILTPDIGAVGYLINTKVGAFTYNFFHHKAVAIAVGLCAFYLDNSLLILIGVILFSHAALDRIFGYGLKYPDSFKNTHLGDIGK</sequence>
<dbReference type="eggNOG" id="ENOG5032SZF">
    <property type="taxonomic scope" value="Bacteria"/>
</dbReference>
<dbReference type="Pfam" id="PF14079">
    <property type="entry name" value="DUF4260"/>
    <property type="match status" value="1"/>
</dbReference>
<evidence type="ECO:0000256" key="1">
    <source>
        <dbReference type="SAM" id="Phobius"/>
    </source>
</evidence>
<feature type="transmembrane region" description="Helical" evidence="1">
    <location>
        <begin position="62"/>
        <end position="87"/>
    </location>
</feature>
<dbReference type="STRING" id="746697.Aeqsu_1621"/>
<organism evidence="2 3">
    <name type="scientific">Aequorivita sublithincola (strain DSM 14238 / LMG 21431 / ACAM 643 / 9-3)</name>
    <dbReference type="NCBI Taxonomy" id="746697"/>
    <lineage>
        <taxon>Bacteria</taxon>
        <taxon>Pseudomonadati</taxon>
        <taxon>Bacteroidota</taxon>
        <taxon>Flavobacteriia</taxon>
        <taxon>Flavobacteriales</taxon>
        <taxon>Flavobacteriaceae</taxon>
        <taxon>Aequorivita</taxon>
    </lineage>
</organism>
<dbReference type="PATRIC" id="fig|746697.3.peg.1647"/>
<protein>
    <recommendedName>
        <fullName evidence="4">DUF4260 domain-containing protein</fullName>
    </recommendedName>
</protein>
<dbReference type="KEGG" id="asl:Aeqsu_1621"/>
<accession>I3YVT7</accession>
<evidence type="ECO:0000313" key="2">
    <source>
        <dbReference type="EMBL" id="AFL81105.1"/>
    </source>
</evidence>
<evidence type="ECO:0000313" key="3">
    <source>
        <dbReference type="Proteomes" id="UP000006049"/>
    </source>
</evidence>
<name>I3YVT7_AEQSU</name>
<dbReference type="HOGENOM" id="CLU_144225_0_0_10"/>